<evidence type="ECO:0000256" key="4">
    <source>
        <dbReference type="ARBA" id="ARBA00023015"/>
    </source>
</evidence>
<evidence type="ECO:0000256" key="10">
    <source>
        <dbReference type="SAM" id="MobiDB-lite"/>
    </source>
</evidence>
<dbReference type="GO" id="GO:0070847">
    <property type="term" value="C:core mediator complex"/>
    <property type="evidence" value="ECO:0007669"/>
    <property type="project" value="TreeGrafter"/>
</dbReference>
<dbReference type="Gene3D" id="1.20.58.1710">
    <property type="match status" value="1"/>
</dbReference>
<dbReference type="GO" id="GO:0006357">
    <property type="term" value="P:regulation of transcription by RNA polymerase II"/>
    <property type="evidence" value="ECO:0007669"/>
    <property type="project" value="InterPro"/>
</dbReference>
<gene>
    <name evidence="9" type="primary">MED8</name>
    <name evidence="11" type="ORF">B0A50_08708</name>
</gene>
<dbReference type="PANTHER" id="PTHR13074">
    <property type="entry name" value="MEDIATOR OF RNA POLYMERASE II TRANSCRIPTION SUBUNIT 8"/>
    <property type="match status" value="1"/>
</dbReference>
<comment type="subcellular location">
    <subcellularLocation>
        <location evidence="1 9">Nucleus</location>
    </subcellularLocation>
</comment>
<dbReference type="GO" id="GO:0016592">
    <property type="term" value="C:mediator complex"/>
    <property type="evidence" value="ECO:0007669"/>
    <property type="project" value="InterPro"/>
</dbReference>
<dbReference type="Proteomes" id="UP000308549">
    <property type="component" value="Unassembled WGS sequence"/>
</dbReference>
<evidence type="ECO:0000256" key="7">
    <source>
        <dbReference type="ARBA" id="ARBA00023242"/>
    </source>
</evidence>
<dbReference type="GO" id="GO:0000978">
    <property type="term" value="F:RNA polymerase II cis-regulatory region sequence-specific DNA binding"/>
    <property type="evidence" value="ECO:0007669"/>
    <property type="project" value="TreeGrafter"/>
</dbReference>
<dbReference type="GO" id="GO:0003712">
    <property type="term" value="F:transcription coregulator activity"/>
    <property type="evidence" value="ECO:0007669"/>
    <property type="project" value="InterPro"/>
</dbReference>
<dbReference type="InterPro" id="IPR019364">
    <property type="entry name" value="Mediatior_Med8_fun/met"/>
</dbReference>
<comment type="similarity">
    <text evidence="2 9">Belongs to the Mediator complex subunit 8 family.</text>
</comment>
<keyword evidence="7 9" id="KW-0539">Nucleus</keyword>
<keyword evidence="12" id="KW-1185">Reference proteome</keyword>
<dbReference type="Pfam" id="PF10232">
    <property type="entry name" value="Med8"/>
    <property type="match status" value="1"/>
</dbReference>
<feature type="region of interest" description="Disordered" evidence="10">
    <location>
        <begin position="188"/>
        <end position="241"/>
    </location>
</feature>
<dbReference type="OrthoDB" id="5329317at2759"/>
<evidence type="ECO:0000256" key="8">
    <source>
        <dbReference type="ARBA" id="ARBA00031261"/>
    </source>
</evidence>
<evidence type="ECO:0000256" key="3">
    <source>
        <dbReference type="ARBA" id="ARBA00020637"/>
    </source>
</evidence>
<evidence type="ECO:0000256" key="9">
    <source>
        <dbReference type="RuleBase" id="RU364144"/>
    </source>
</evidence>
<evidence type="ECO:0000256" key="1">
    <source>
        <dbReference type="ARBA" id="ARBA00004123"/>
    </source>
</evidence>
<evidence type="ECO:0000313" key="12">
    <source>
        <dbReference type="Proteomes" id="UP000308549"/>
    </source>
</evidence>
<evidence type="ECO:0000256" key="6">
    <source>
        <dbReference type="ARBA" id="ARBA00023163"/>
    </source>
</evidence>
<proteinExistence type="inferred from homology"/>
<dbReference type="PANTHER" id="PTHR13074:SF9">
    <property type="entry name" value="MEDIATOR OF RNA POLYMERASE II TRANSCRIPTION SUBUNIT 8"/>
    <property type="match status" value="1"/>
</dbReference>
<accession>A0A4U0TIT2</accession>
<feature type="region of interest" description="Disordered" evidence="10">
    <location>
        <begin position="30"/>
        <end position="51"/>
    </location>
</feature>
<comment type="function">
    <text evidence="9">Component of the Mediator complex, a coactivator involved in the regulated transcription of nearly all RNA polymerase II-dependent genes. Mediator functions as a bridge to convey information from gene-specific regulatory proteins to the basal RNA polymerase II transcription machinery. Mediator is recruited to promoters by direct interactions with regulatory proteins and serves as a scaffold for the assembly of a functional preinitiation complex with RNA polymerase II and the general transcription factors.</text>
</comment>
<sequence>MESYKHEHNLPHDRQLRALDQLRQRLSQSSRVLSSMRADLERSDPLPAWPAPQRDAELAVMNLSRALDAMAEFQAFFKAAHAYPLPSFPGHEKEGMLGMLLRKKLDPKTEEWVGRYEKVRPRQASGENDKEGNEDMDVRVGRGLGEEEMRELWEYAGPAENAIVREMLEDGAFGSLFTLEEQERGIEGVQTGLRRKLFEDDSDEEDEDEDGDSDVKMEDSAPVKPTAASEPGVDASSPPMRLETLLRFTTTGLLPPQR</sequence>
<comment type="subunit">
    <text evidence="9">Component of the Mediator complex.</text>
</comment>
<evidence type="ECO:0000256" key="5">
    <source>
        <dbReference type="ARBA" id="ARBA00023159"/>
    </source>
</evidence>
<comment type="caution">
    <text evidence="11">The sequence shown here is derived from an EMBL/GenBank/DDBJ whole genome shotgun (WGS) entry which is preliminary data.</text>
</comment>
<name>A0A4U0TIT2_9PEZI</name>
<dbReference type="Gene3D" id="6.10.250.2610">
    <property type="match status" value="1"/>
</dbReference>
<organism evidence="11 12">
    <name type="scientific">Salinomyces thailandicus</name>
    <dbReference type="NCBI Taxonomy" id="706561"/>
    <lineage>
        <taxon>Eukaryota</taxon>
        <taxon>Fungi</taxon>
        <taxon>Dikarya</taxon>
        <taxon>Ascomycota</taxon>
        <taxon>Pezizomycotina</taxon>
        <taxon>Dothideomycetes</taxon>
        <taxon>Dothideomycetidae</taxon>
        <taxon>Mycosphaerellales</taxon>
        <taxon>Teratosphaeriaceae</taxon>
        <taxon>Salinomyces</taxon>
    </lineage>
</organism>
<keyword evidence="5 9" id="KW-0010">Activator</keyword>
<keyword evidence="4 9" id="KW-0805">Transcription regulation</keyword>
<dbReference type="EMBL" id="NAJL01000106">
    <property type="protein sequence ID" value="TKA21713.1"/>
    <property type="molecule type" value="Genomic_DNA"/>
</dbReference>
<feature type="compositionally biased region" description="Acidic residues" evidence="10">
    <location>
        <begin position="200"/>
        <end position="212"/>
    </location>
</feature>
<reference evidence="11 12" key="1">
    <citation type="submission" date="2017-03" db="EMBL/GenBank/DDBJ databases">
        <title>Genomes of endolithic fungi from Antarctica.</title>
        <authorList>
            <person name="Coleine C."/>
            <person name="Masonjones S."/>
            <person name="Stajich J.E."/>
        </authorList>
    </citation>
    <scope>NUCLEOTIDE SEQUENCE [LARGE SCALE GENOMIC DNA]</scope>
    <source>
        <strain evidence="11 12">CCFEE 6315</strain>
    </source>
</reference>
<evidence type="ECO:0000256" key="2">
    <source>
        <dbReference type="ARBA" id="ARBA00005716"/>
    </source>
</evidence>
<dbReference type="AlphaFoldDB" id="A0A4U0TIT2"/>
<protein>
    <recommendedName>
        <fullName evidence="3 9">Mediator of RNA polymerase II transcription subunit 8</fullName>
    </recommendedName>
    <alternativeName>
        <fullName evidence="8 9">Mediator complex subunit 8</fullName>
    </alternativeName>
</protein>
<evidence type="ECO:0000313" key="11">
    <source>
        <dbReference type="EMBL" id="TKA21713.1"/>
    </source>
</evidence>
<keyword evidence="6 9" id="KW-0804">Transcription</keyword>